<accession>A0A8H2XH08</accession>
<name>A0A8H2XH08_9AGAM</name>
<dbReference type="Proteomes" id="UP000663853">
    <property type="component" value="Unassembled WGS sequence"/>
</dbReference>
<reference evidence="1" key="1">
    <citation type="submission" date="2021-01" db="EMBL/GenBank/DDBJ databases">
        <authorList>
            <person name="Kaushik A."/>
        </authorList>
    </citation>
    <scope>NUCLEOTIDE SEQUENCE</scope>
    <source>
        <strain evidence="1">AG6-10EEA</strain>
    </source>
</reference>
<organism evidence="1 2">
    <name type="scientific">Rhizoctonia solani</name>
    <dbReference type="NCBI Taxonomy" id="456999"/>
    <lineage>
        <taxon>Eukaryota</taxon>
        <taxon>Fungi</taxon>
        <taxon>Dikarya</taxon>
        <taxon>Basidiomycota</taxon>
        <taxon>Agaricomycotina</taxon>
        <taxon>Agaricomycetes</taxon>
        <taxon>Cantharellales</taxon>
        <taxon>Ceratobasidiaceae</taxon>
        <taxon>Rhizoctonia</taxon>
    </lineage>
</organism>
<protein>
    <submittedName>
        <fullName evidence="1">Uncharacterized protein</fullName>
    </submittedName>
</protein>
<dbReference type="EMBL" id="CAJMXA010000302">
    <property type="protein sequence ID" value="CAE6424952.1"/>
    <property type="molecule type" value="Genomic_DNA"/>
</dbReference>
<proteinExistence type="predicted"/>
<dbReference type="Pfam" id="PF11951">
    <property type="entry name" value="Fungal_trans_2"/>
    <property type="match status" value="1"/>
</dbReference>
<evidence type="ECO:0000313" key="1">
    <source>
        <dbReference type="EMBL" id="CAE6424952.1"/>
    </source>
</evidence>
<feature type="non-terminal residue" evidence="1">
    <location>
        <position position="1"/>
    </location>
</feature>
<evidence type="ECO:0000313" key="2">
    <source>
        <dbReference type="Proteomes" id="UP000663853"/>
    </source>
</evidence>
<sequence>MIRFIFESTRIISYARDTIIHGHSLGEETLQRMILVANTALEVAKSTDYELTYFTALYKLLVKNVLEARACSDLTREAAMKTMESSHELISVTSKVASLASVLSLMQLYAPVFRRACPESGDELVNLPRRLTAPEVKLKYYVSFDVILSVITHRPMFFRYNLDCLSSYDQELLDADDRPGLGWSIGVPDRLVYIMAKINILLEDYGNGVELKMVRELEKDIRAYKLAVSSGTTGDPTLKVERLVVKESWRLAAYVYLYMGLCGADTRDARVVKVQKQFMRLLDTVRPRRNPDSFLTIPMMIVGIATSSPADQSTLLARLWGVSECSRLGTMGNDM</sequence>
<gene>
    <name evidence="1" type="ORF">RDB_LOCUS17206</name>
</gene>
<dbReference type="InterPro" id="IPR021858">
    <property type="entry name" value="Fun_TF"/>
</dbReference>
<comment type="caution">
    <text evidence="1">The sequence shown here is derived from an EMBL/GenBank/DDBJ whole genome shotgun (WGS) entry which is preliminary data.</text>
</comment>
<dbReference type="AlphaFoldDB" id="A0A8H2XH08"/>